<dbReference type="InterPro" id="IPR028889">
    <property type="entry name" value="USP"/>
</dbReference>
<keyword evidence="5" id="KW-1185">Reference proteome</keyword>
<dbReference type="Pfam" id="PF00443">
    <property type="entry name" value="UCH"/>
    <property type="match status" value="1"/>
</dbReference>
<keyword evidence="2" id="KW-0378">Hydrolase</keyword>
<feature type="domain" description="USP" evidence="3">
    <location>
        <begin position="33"/>
        <end position="117"/>
    </location>
</feature>
<evidence type="ECO:0000256" key="1">
    <source>
        <dbReference type="ARBA" id="ARBA00022786"/>
    </source>
</evidence>
<evidence type="ECO:0000313" key="5">
    <source>
        <dbReference type="Proteomes" id="UP000516260"/>
    </source>
</evidence>
<dbReference type="PANTHER" id="PTHR22975">
    <property type="entry name" value="UBIQUITIN SPECIFIC PROTEINASE"/>
    <property type="match status" value="1"/>
</dbReference>
<dbReference type="PANTHER" id="PTHR22975:SF5">
    <property type="entry name" value="INACTIVE UBIQUITIN CARBOXYL-TERMINAL HYDROLASE 54"/>
    <property type="match status" value="1"/>
</dbReference>
<evidence type="ECO:0000259" key="3">
    <source>
        <dbReference type="PROSITE" id="PS50235"/>
    </source>
</evidence>
<protein>
    <recommendedName>
        <fullName evidence="3">USP domain-containing protein</fullName>
    </recommendedName>
</protein>
<evidence type="ECO:0000256" key="2">
    <source>
        <dbReference type="ARBA" id="ARBA00022801"/>
    </source>
</evidence>
<sequence length="117" mass="13375">MSWKRNQFVSGSGSGGIQGALLPPTMTTIIPSKGLSNEPGQNSCFLNSALQVLWHLDIFRRSFRRLIHHKCLEDSCIFCALKVRLYVSGEADQWWHPLLTCLSISFQNIFAQFQYRQ</sequence>
<dbReference type="Gene3D" id="3.90.70.10">
    <property type="entry name" value="Cysteine proteinases"/>
    <property type="match status" value="1"/>
</dbReference>
<name>A0A4Z2C5Y5_9TELE</name>
<dbReference type="SUPFAM" id="SSF54001">
    <property type="entry name" value="Cysteine proteinases"/>
    <property type="match status" value="1"/>
</dbReference>
<dbReference type="InterPro" id="IPR001394">
    <property type="entry name" value="Peptidase_C19_UCH"/>
</dbReference>
<dbReference type="Proteomes" id="UP000516260">
    <property type="component" value="Chromosome 13"/>
</dbReference>
<dbReference type="EMBL" id="SWLE01000005">
    <property type="protein sequence ID" value="TNM99615.1"/>
    <property type="molecule type" value="Genomic_DNA"/>
</dbReference>
<dbReference type="GO" id="GO:0004843">
    <property type="term" value="F:cysteine-type deubiquitinase activity"/>
    <property type="evidence" value="ECO:0007669"/>
    <property type="project" value="InterPro"/>
</dbReference>
<dbReference type="PROSITE" id="PS50235">
    <property type="entry name" value="USP_3"/>
    <property type="match status" value="1"/>
</dbReference>
<gene>
    <name evidence="4" type="ORF">fugu_012648</name>
</gene>
<organism evidence="4 5">
    <name type="scientific">Takifugu bimaculatus</name>
    <dbReference type="NCBI Taxonomy" id="433685"/>
    <lineage>
        <taxon>Eukaryota</taxon>
        <taxon>Metazoa</taxon>
        <taxon>Chordata</taxon>
        <taxon>Craniata</taxon>
        <taxon>Vertebrata</taxon>
        <taxon>Euteleostomi</taxon>
        <taxon>Actinopterygii</taxon>
        <taxon>Neopterygii</taxon>
        <taxon>Teleostei</taxon>
        <taxon>Neoteleostei</taxon>
        <taxon>Acanthomorphata</taxon>
        <taxon>Eupercaria</taxon>
        <taxon>Tetraodontiformes</taxon>
        <taxon>Tetradontoidea</taxon>
        <taxon>Tetraodontidae</taxon>
        <taxon>Takifugu</taxon>
    </lineage>
</organism>
<accession>A0A4Z2C5Y5</accession>
<dbReference type="InterPro" id="IPR052398">
    <property type="entry name" value="Ubiquitin_hydrolase_53/54"/>
</dbReference>
<dbReference type="InterPro" id="IPR038765">
    <property type="entry name" value="Papain-like_cys_pep_sf"/>
</dbReference>
<keyword evidence="1" id="KW-0833">Ubl conjugation pathway</keyword>
<dbReference type="AlphaFoldDB" id="A0A4Z2C5Y5"/>
<comment type="caution">
    <text evidence="4">The sequence shown here is derived from an EMBL/GenBank/DDBJ whole genome shotgun (WGS) entry which is preliminary data.</text>
</comment>
<reference evidence="4 5" key="1">
    <citation type="submission" date="2019-04" db="EMBL/GenBank/DDBJ databases">
        <title>The sequence and de novo assembly of Takifugu bimaculatus genome using PacBio and Hi-C technologies.</title>
        <authorList>
            <person name="Xu P."/>
            <person name="Liu B."/>
            <person name="Zhou Z."/>
        </authorList>
    </citation>
    <scope>NUCLEOTIDE SEQUENCE [LARGE SCALE GENOMIC DNA]</scope>
    <source>
        <strain evidence="4">TB-2018</strain>
        <tissue evidence="4">Muscle</tissue>
    </source>
</reference>
<dbReference type="GO" id="GO:0016579">
    <property type="term" value="P:protein deubiquitination"/>
    <property type="evidence" value="ECO:0007669"/>
    <property type="project" value="InterPro"/>
</dbReference>
<evidence type="ECO:0000313" key="4">
    <source>
        <dbReference type="EMBL" id="TNM99615.1"/>
    </source>
</evidence>
<proteinExistence type="predicted"/>